<feature type="region of interest" description="Disordered" evidence="1">
    <location>
        <begin position="122"/>
        <end position="147"/>
    </location>
</feature>
<dbReference type="InterPro" id="IPR001650">
    <property type="entry name" value="Helicase_C-like"/>
</dbReference>
<evidence type="ECO:0000259" key="2">
    <source>
        <dbReference type="PROSITE" id="PS51194"/>
    </source>
</evidence>
<organism evidence="3 4">
    <name type="scientific">Cupriavidus alkaliphilus</name>
    <dbReference type="NCBI Taxonomy" id="942866"/>
    <lineage>
        <taxon>Bacteria</taxon>
        <taxon>Pseudomonadati</taxon>
        <taxon>Pseudomonadota</taxon>
        <taxon>Betaproteobacteria</taxon>
        <taxon>Burkholderiales</taxon>
        <taxon>Burkholderiaceae</taxon>
        <taxon>Cupriavidus</taxon>
    </lineage>
</organism>
<protein>
    <recommendedName>
        <fullName evidence="2">Helicase C-terminal domain-containing protein</fullName>
    </recommendedName>
</protein>
<dbReference type="SMART" id="SM00490">
    <property type="entry name" value="HELICc"/>
    <property type="match status" value="1"/>
</dbReference>
<comment type="caution">
    <text evidence="3">The sequence shown here is derived from an EMBL/GenBank/DDBJ whole genome shotgun (WGS) entry which is preliminary data.</text>
</comment>
<dbReference type="CDD" id="cd18785">
    <property type="entry name" value="SF2_C"/>
    <property type="match status" value="1"/>
</dbReference>
<accession>A0A7W4VER4</accession>
<dbReference type="PROSITE" id="PS51194">
    <property type="entry name" value="HELICASE_CTER"/>
    <property type="match status" value="1"/>
</dbReference>
<keyword evidence="4" id="KW-1185">Reference proteome</keyword>
<dbReference type="InterPro" id="IPR027417">
    <property type="entry name" value="P-loop_NTPase"/>
</dbReference>
<dbReference type="SUPFAM" id="SSF52540">
    <property type="entry name" value="P-loop containing nucleoside triphosphate hydrolases"/>
    <property type="match status" value="1"/>
</dbReference>
<evidence type="ECO:0000313" key="3">
    <source>
        <dbReference type="EMBL" id="MBB3010249.1"/>
    </source>
</evidence>
<dbReference type="AlphaFoldDB" id="A0A7W4VER4"/>
<dbReference type="PANTHER" id="PTHR47957">
    <property type="entry name" value="ATP-DEPENDENT HELICASE HRQ1"/>
    <property type="match status" value="1"/>
</dbReference>
<dbReference type="Gene3D" id="3.40.50.300">
    <property type="entry name" value="P-loop containing nucleotide triphosphate hydrolases"/>
    <property type="match status" value="1"/>
</dbReference>
<dbReference type="GO" id="GO:0006289">
    <property type="term" value="P:nucleotide-excision repair"/>
    <property type="evidence" value="ECO:0007669"/>
    <property type="project" value="TreeGrafter"/>
</dbReference>
<reference evidence="3 4" key="1">
    <citation type="submission" date="2020-08" db="EMBL/GenBank/DDBJ databases">
        <title>Genomic Encyclopedia of Type Strains, Phase IV (KMG-V): Genome sequencing to study the core and pangenomes of soil and plant-associated prokaryotes.</title>
        <authorList>
            <person name="Whitman W."/>
        </authorList>
    </citation>
    <scope>NUCLEOTIDE SEQUENCE [LARGE SCALE GENOMIC DNA]</scope>
    <source>
        <strain evidence="3 4">SLV-2362</strain>
    </source>
</reference>
<evidence type="ECO:0000313" key="4">
    <source>
        <dbReference type="Proteomes" id="UP000578036"/>
    </source>
</evidence>
<proteinExistence type="predicted"/>
<evidence type="ECO:0000256" key="1">
    <source>
        <dbReference type="SAM" id="MobiDB-lite"/>
    </source>
</evidence>
<name>A0A7W4VER4_9BURK</name>
<dbReference type="PANTHER" id="PTHR47957:SF3">
    <property type="entry name" value="ATP-DEPENDENT HELICASE HRQ1"/>
    <property type="match status" value="1"/>
</dbReference>
<sequence>MNTERSAEIEFLRGELMGPARPLNIDRSGVTVTFDAQGCFQTPAETAGTLYWMPDSNGTLQEIVHYRGETPLQRYGAGLLHPKNQVRGQVIDEPAAQPGESHQAEEDASVETVQAVVDELTEPALPATHGESGDSAGSGDDDDFEVNSADMYQPSVMGISFCLDDVPGEIVVALPPEKRFFWQRPDATPFALNGRYERCTRIMRPEGASEQRFDAWRRLPATTPDTLERFVLSDLRTGITVSRIVASKGGPRLQIQLFPRLMHGKWIITCVLRNLTDARQLQTEEARIGGVLFQAYFEVRVEGGAQFSRYPEGIRPFEQFDADEQTLALLYRDAATWAIGHGCAGGWDVTGGETPKAVFADAMPAVELPSMTPDITGLDGKPVTLSMRQLAGIMSAEVAAEGWKALDSLAHEYATWIDSREGDVAGLEKRYHPVASRHLESCRTCLDRIRNGIALLRSDNKVREAFCLANQAMLLQQIASKQITRRPLFRFDGYVAAAELPRNQPRTAWDVWEAGAESGNIGRWRAFQAAFLLMSLAGLADKDSADREVVDLIWFPTGGGKTEAYLAVAAFYMFHQRLIARDDEPLRRDGTNVFMRYTLRMLTTQQFQRAASLICAMEQIRARRRHDSLSSLGDKRFSLGLWIGGDGSPNTWEEANTRIGKYARGDNEGNPLVLTECPWCRSAIGRMESGPPGRARRGPQNNIAGISAKDRRPFLKCSDPLCAYGGEHDSLPVEVIDESMYKEPPSMFIGTADKFAMLAWKPEAGALFGLHHGSAGAVQPVSQPPGLIIQDEFHLISGPLGTIYGLYEGVFERLCSIKQRTGMVRPKVIASTATIRGAVDQVKAVYAREELQLFPSPGLTMGDSFFGQYAKRGDDLAEGRLYLGIHATGYKSFMTAQVRTFSAALFRPSLFSESAKDAWWTLLAFYNSLRELGGARTLFVSDITARLKDYAHRYRLTGEEIRYLNSVEELTSRRGQAELVQMMDRLSLPWSEKGALDACLASNIIEVGVDIDRLALMAVVGQPKSTAQYIQVTGRVGRRWDTRPGLILALFNPSKSRDRSHFEQFHSYHRRLYERVEPTSATPFSVAAVERALAGVLLLWARQRYRAASPGEAFGSYEHHLEDAMDMLGERCRAIMHEQPDEAERVCEAMSDVAAGLRRKWQNNPQQWWAYPQRTDGEYLMLWSGVHATPMQKLKGVQILSSMRNVDANARAEISSDYFVKEQTGHGQ</sequence>
<dbReference type="RefSeq" id="WP_183300498.1">
    <property type="nucleotide sequence ID" value="NZ_JACHWF010000007.1"/>
</dbReference>
<dbReference type="Pfam" id="PF00271">
    <property type="entry name" value="Helicase_C"/>
    <property type="match status" value="1"/>
</dbReference>
<dbReference type="Proteomes" id="UP000578036">
    <property type="component" value="Unassembled WGS sequence"/>
</dbReference>
<gene>
    <name evidence="3" type="ORF">FHX61_004927</name>
</gene>
<feature type="domain" description="Helicase C-terminal" evidence="2">
    <location>
        <begin position="921"/>
        <end position="1090"/>
    </location>
</feature>
<dbReference type="GO" id="GO:0036297">
    <property type="term" value="P:interstrand cross-link repair"/>
    <property type="evidence" value="ECO:0007669"/>
    <property type="project" value="TreeGrafter"/>
</dbReference>
<dbReference type="GO" id="GO:0043138">
    <property type="term" value="F:3'-5' DNA helicase activity"/>
    <property type="evidence" value="ECO:0007669"/>
    <property type="project" value="TreeGrafter"/>
</dbReference>
<dbReference type="EMBL" id="JACHWF010000007">
    <property type="protein sequence ID" value="MBB3010249.1"/>
    <property type="molecule type" value="Genomic_DNA"/>
</dbReference>